<proteinExistence type="predicted"/>
<dbReference type="Proteomes" id="UP000541535">
    <property type="component" value="Unassembled WGS sequence"/>
</dbReference>
<evidence type="ECO:0000313" key="3">
    <source>
        <dbReference type="Proteomes" id="UP000541535"/>
    </source>
</evidence>
<dbReference type="CDD" id="cd01008">
    <property type="entry name" value="PBP2_NrtA_SsuA_CpmA_like"/>
    <property type="match status" value="1"/>
</dbReference>
<keyword evidence="3" id="KW-1185">Reference proteome</keyword>
<reference evidence="2 3" key="1">
    <citation type="submission" date="2020-08" db="EMBL/GenBank/DDBJ databases">
        <title>Genomic Encyclopedia of Type Strains, Phase III (KMG-III): the genomes of soil and plant-associated and newly described type strains.</title>
        <authorList>
            <person name="Whitman W."/>
        </authorList>
    </citation>
    <scope>NUCLEOTIDE SEQUENCE [LARGE SCALE GENOMIC DNA]</scope>
    <source>
        <strain evidence="2 3">CECT 8897</strain>
    </source>
</reference>
<dbReference type="Pfam" id="PF09084">
    <property type="entry name" value="NMT1"/>
    <property type="match status" value="1"/>
</dbReference>
<comment type="caution">
    <text evidence="2">The sequence shown here is derived from an EMBL/GenBank/DDBJ whole genome shotgun (WGS) entry which is preliminary data.</text>
</comment>
<organism evidence="2 3">
    <name type="scientific">Pseudoduganella violacea</name>
    <dbReference type="NCBI Taxonomy" id="1715466"/>
    <lineage>
        <taxon>Bacteria</taxon>
        <taxon>Pseudomonadati</taxon>
        <taxon>Pseudomonadota</taxon>
        <taxon>Betaproteobacteria</taxon>
        <taxon>Burkholderiales</taxon>
        <taxon>Oxalobacteraceae</taxon>
        <taxon>Telluria group</taxon>
        <taxon>Pseudoduganella</taxon>
    </lineage>
</organism>
<gene>
    <name evidence="2" type="ORF">FHS03_003003</name>
</gene>
<dbReference type="InterPro" id="IPR015168">
    <property type="entry name" value="SsuA/THI5"/>
</dbReference>
<dbReference type="PANTHER" id="PTHR30024">
    <property type="entry name" value="ALIPHATIC SULFONATES-BINDING PROTEIN-RELATED"/>
    <property type="match status" value="1"/>
</dbReference>
<evidence type="ECO:0000313" key="2">
    <source>
        <dbReference type="EMBL" id="MBB3119944.1"/>
    </source>
</evidence>
<sequence length="348" mass="37741">MSSTPSQRLIRRETLLAIGLACVLGLLLAAYVWGKRSTPATAPAGPLEKLIIATNTEYIGACPVIAARDRGYFAAQGIQAQVQSHSSGKASLNAVLQGRADFATVADLALALAILNEQPISIVTTIFRTEKDHGIVGRKDHAVLSPVSLKGKRIGVTLGTSGHFTLDVFLNRQRLRSSEVTMVNYRPEELGAALDKGEVDAIAGWEPFLKQNAASQGGNAVTFYGDEVYESIYNIAGMRAFVTEHPRTVTRLLRALAEGARFCSEQVAEASHLVAPSVKTSEAELRAAWPAYRFGIDLDQGLILALEDESRWAIKNKFSNRSDIPNYLDHIYLDGMVEVKPGNVSIIH</sequence>
<dbReference type="AlphaFoldDB" id="A0A7W5FUM8"/>
<dbReference type="Gene3D" id="3.40.190.10">
    <property type="entry name" value="Periplasmic binding protein-like II"/>
    <property type="match status" value="2"/>
</dbReference>
<evidence type="ECO:0000259" key="1">
    <source>
        <dbReference type="Pfam" id="PF09084"/>
    </source>
</evidence>
<protein>
    <submittedName>
        <fullName evidence="2">NitT/TauT family transport system substrate-binding protein</fullName>
    </submittedName>
</protein>
<accession>A0A7W5FUM8</accession>
<dbReference type="SUPFAM" id="SSF53850">
    <property type="entry name" value="Periplasmic binding protein-like II"/>
    <property type="match status" value="1"/>
</dbReference>
<dbReference type="RefSeq" id="WP_183441751.1">
    <property type="nucleotide sequence ID" value="NZ_JACHXD010000008.1"/>
</dbReference>
<feature type="domain" description="SsuA/THI5-like" evidence="1">
    <location>
        <begin position="63"/>
        <end position="267"/>
    </location>
</feature>
<name>A0A7W5FUM8_9BURK</name>
<dbReference type="EMBL" id="JACHXD010000008">
    <property type="protein sequence ID" value="MBB3119944.1"/>
    <property type="molecule type" value="Genomic_DNA"/>
</dbReference>